<dbReference type="Proteomes" id="UP001150603">
    <property type="component" value="Unassembled WGS sequence"/>
</dbReference>
<evidence type="ECO:0000313" key="1">
    <source>
        <dbReference type="EMBL" id="KAJ1939296.1"/>
    </source>
</evidence>
<protein>
    <submittedName>
        <fullName evidence="1">Uncharacterized protein</fullName>
    </submittedName>
</protein>
<organism evidence="1 2">
    <name type="scientific">Linderina macrospora</name>
    <dbReference type="NCBI Taxonomy" id="4868"/>
    <lineage>
        <taxon>Eukaryota</taxon>
        <taxon>Fungi</taxon>
        <taxon>Fungi incertae sedis</taxon>
        <taxon>Zoopagomycota</taxon>
        <taxon>Kickxellomycotina</taxon>
        <taxon>Kickxellomycetes</taxon>
        <taxon>Kickxellales</taxon>
        <taxon>Kickxellaceae</taxon>
        <taxon>Linderina</taxon>
    </lineage>
</organism>
<gene>
    <name evidence="1" type="ORF">FBU59_004169</name>
</gene>
<evidence type="ECO:0000313" key="2">
    <source>
        <dbReference type="Proteomes" id="UP001150603"/>
    </source>
</evidence>
<reference evidence="1" key="1">
    <citation type="submission" date="2022-07" db="EMBL/GenBank/DDBJ databases">
        <title>Phylogenomic reconstructions and comparative analyses of Kickxellomycotina fungi.</title>
        <authorList>
            <person name="Reynolds N.K."/>
            <person name="Stajich J.E."/>
            <person name="Barry K."/>
            <person name="Grigoriev I.V."/>
            <person name="Crous P."/>
            <person name="Smith M.E."/>
        </authorList>
    </citation>
    <scope>NUCLEOTIDE SEQUENCE</scope>
    <source>
        <strain evidence="1">NRRL 5244</strain>
    </source>
</reference>
<accession>A0ACC1J6H5</accession>
<dbReference type="EMBL" id="JANBPW010002893">
    <property type="protein sequence ID" value="KAJ1939296.1"/>
    <property type="molecule type" value="Genomic_DNA"/>
</dbReference>
<keyword evidence="2" id="KW-1185">Reference proteome</keyword>
<sequence length="176" mass="18204">MPTTQAQTHPQTAVASPRTLTQVQMSTAAAIEHRAMTMSGNNAMEATDAIDRQYAVSRSSHGSSSPTSSDEEVGVVKLAKQAATMTLTSGKPEASADPNRKLSDRAANIQKMREVSALGKNMSFGPMHARSGSLGGLSRKSDNDDDNDSVPLGGLKRTGGSTTTTAGQQPGGGACR</sequence>
<comment type="caution">
    <text evidence="1">The sequence shown here is derived from an EMBL/GenBank/DDBJ whole genome shotgun (WGS) entry which is preliminary data.</text>
</comment>
<proteinExistence type="predicted"/>
<name>A0ACC1J6H5_9FUNG</name>